<evidence type="ECO:0000256" key="1">
    <source>
        <dbReference type="SAM" id="Phobius"/>
    </source>
</evidence>
<dbReference type="EMBL" id="FQZN01000020">
    <property type="protein sequence ID" value="SHJ26967.1"/>
    <property type="molecule type" value="Genomic_DNA"/>
</dbReference>
<sequence>MKYEIVSNNFICIPIVYVIVFTYFRTKTIHYETFIIYFSICFFKRTS</sequence>
<keyword evidence="1" id="KW-0812">Transmembrane</keyword>
<accession>A0A1M6HY02</accession>
<dbReference type="Proteomes" id="UP000184192">
    <property type="component" value="Unassembled WGS sequence"/>
</dbReference>
<keyword evidence="1" id="KW-1133">Transmembrane helix</keyword>
<dbReference type="AlphaFoldDB" id="A0A1M6HY02"/>
<feature type="transmembrane region" description="Helical" evidence="1">
    <location>
        <begin position="6"/>
        <end position="24"/>
    </location>
</feature>
<evidence type="ECO:0000313" key="3">
    <source>
        <dbReference type="Proteomes" id="UP000184192"/>
    </source>
</evidence>
<gene>
    <name evidence="2" type="ORF">SAMN05444350_12042</name>
</gene>
<organism evidence="2 3">
    <name type="scientific">Bacteroides stercorirosoris</name>
    <dbReference type="NCBI Taxonomy" id="871324"/>
    <lineage>
        <taxon>Bacteria</taxon>
        <taxon>Pseudomonadati</taxon>
        <taxon>Bacteroidota</taxon>
        <taxon>Bacteroidia</taxon>
        <taxon>Bacteroidales</taxon>
        <taxon>Bacteroidaceae</taxon>
        <taxon>Bacteroides</taxon>
    </lineage>
</organism>
<reference evidence="3" key="1">
    <citation type="submission" date="2016-11" db="EMBL/GenBank/DDBJ databases">
        <authorList>
            <person name="Varghese N."/>
            <person name="Submissions S."/>
        </authorList>
    </citation>
    <scope>NUCLEOTIDE SEQUENCE [LARGE SCALE GENOMIC DNA]</scope>
    <source>
        <strain evidence="3">DSM 26884</strain>
    </source>
</reference>
<name>A0A1M6HY02_9BACE</name>
<evidence type="ECO:0000313" key="2">
    <source>
        <dbReference type="EMBL" id="SHJ26967.1"/>
    </source>
</evidence>
<proteinExistence type="predicted"/>
<keyword evidence="1" id="KW-0472">Membrane</keyword>
<keyword evidence="3" id="KW-1185">Reference proteome</keyword>
<protein>
    <submittedName>
        <fullName evidence="2">Uncharacterized protein</fullName>
    </submittedName>
</protein>